<organism evidence="1 2">
    <name type="scientific">Paxillus rubicundulus Ve08.2h10</name>
    <dbReference type="NCBI Taxonomy" id="930991"/>
    <lineage>
        <taxon>Eukaryota</taxon>
        <taxon>Fungi</taxon>
        <taxon>Dikarya</taxon>
        <taxon>Basidiomycota</taxon>
        <taxon>Agaricomycotina</taxon>
        <taxon>Agaricomycetes</taxon>
        <taxon>Agaricomycetidae</taxon>
        <taxon>Boletales</taxon>
        <taxon>Paxilineae</taxon>
        <taxon>Paxillaceae</taxon>
        <taxon>Paxillus</taxon>
    </lineage>
</organism>
<keyword evidence="2" id="KW-1185">Reference proteome</keyword>
<evidence type="ECO:0000313" key="2">
    <source>
        <dbReference type="Proteomes" id="UP000054538"/>
    </source>
</evidence>
<reference evidence="2" key="2">
    <citation type="submission" date="2015-01" db="EMBL/GenBank/DDBJ databases">
        <title>Evolutionary Origins and Diversification of the Mycorrhizal Mutualists.</title>
        <authorList>
            <consortium name="DOE Joint Genome Institute"/>
            <consortium name="Mycorrhizal Genomics Consortium"/>
            <person name="Kohler A."/>
            <person name="Kuo A."/>
            <person name="Nagy L.G."/>
            <person name="Floudas D."/>
            <person name="Copeland A."/>
            <person name="Barry K.W."/>
            <person name="Cichocki N."/>
            <person name="Veneault-Fourrey C."/>
            <person name="LaButti K."/>
            <person name="Lindquist E.A."/>
            <person name="Lipzen A."/>
            <person name="Lundell T."/>
            <person name="Morin E."/>
            <person name="Murat C."/>
            <person name="Riley R."/>
            <person name="Ohm R."/>
            <person name="Sun H."/>
            <person name="Tunlid A."/>
            <person name="Henrissat B."/>
            <person name="Grigoriev I.V."/>
            <person name="Hibbett D.S."/>
            <person name="Martin F."/>
        </authorList>
    </citation>
    <scope>NUCLEOTIDE SEQUENCE [LARGE SCALE GENOMIC DNA]</scope>
    <source>
        <strain evidence="2">Ve08.2h10</strain>
    </source>
</reference>
<sequence length="106" mass="11404">MSTPDLGQRELLASNQQAIAVIVAMPALSQANGALLPVHFVVAITYRVSYPTTCSMPQVTSSMRASLNWQSGTETVYPTSGGEECSRRWLAAYQPTSPRNTLEGVS</sequence>
<evidence type="ECO:0000313" key="1">
    <source>
        <dbReference type="EMBL" id="KIL00971.1"/>
    </source>
</evidence>
<reference evidence="1 2" key="1">
    <citation type="submission" date="2014-04" db="EMBL/GenBank/DDBJ databases">
        <authorList>
            <consortium name="DOE Joint Genome Institute"/>
            <person name="Kuo A."/>
            <person name="Kohler A."/>
            <person name="Jargeat P."/>
            <person name="Nagy L.G."/>
            <person name="Floudas D."/>
            <person name="Copeland A."/>
            <person name="Barry K.W."/>
            <person name="Cichocki N."/>
            <person name="Veneault-Fourrey C."/>
            <person name="LaButti K."/>
            <person name="Lindquist E.A."/>
            <person name="Lipzen A."/>
            <person name="Lundell T."/>
            <person name="Morin E."/>
            <person name="Murat C."/>
            <person name="Sun H."/>
            <person name="Tunlid A."/>
            <person name="Henrissat B."/>
            <person name="Grigoriev I.V."/>
            <person name="Hibbett D.S."/>
            <person name="Martin F."/>
            <person name="Nordberg H.P."/>
            <person name="Cantor M.N."/>
            <person name="Hua S.X."/>
        </authorList>
    </citation>
    <scope>NUCLEOTIDE SEQUENCE [LARGE SCALE GENOMIC DNA]</scope>
    <source>
        <strain evidence="1 2">Ve08.2h10</strain>
    </source>
</reference>
<dbReference type="AlphaFoldDB" id="A0A0D0EDE3"/>
<proteinExistence type="predicted"/>
<gene>
    <name evidence="1" type="ORF">PAXRUDRAFT_820974</name>
</gene>
<dbReference type="HOGENOM" id="CLU_2224058_0_0_1"/>
<dbReference type="EMBL" id="KN824823">
    <property type="protein sequence ID" value="KIL00971.1"/>
    <property type="molecule type" value="Genomic_DNA"/>
</dbReference>
<accession>A0A0D0EDE3</accession>
<name>A0A0D0EDE3_9AGAM</name>
<protein>
    <submittedName>
        <fullName evidence="1">Uncharacterized protein</fullName>
    </submittedName>
</protein>
<dbReference type="Proteomes" id="UP000054538">
    <property type="component" value="Unassembled WGS sequence"/>
</dbReference>
<dbReference type="InParanoid" id="A0A0D0EDE3"/>